<dbReference type="InterPro" id="IPR045089">
    <property type="entry name" value="PGGT1B-like"/>
</dbReference>
<evidence type="ECO:0000313" key="10">
    <source>
        <dbReference type="EMBL" id="VEU38988.1"/>
    </source>
</evidence>
<dbReference type="Gene3D" id="1.50.10.20">
    <property type="match status" value="1"/>
</dbReference>
<gene>
    <name evidence="10" type="ORF">PSNMU_V1.4_AUG-EV-PASAV3_0058230</name>
</gene>
<feature type="domain" description="Prenyltransferase alpha-alpha toroid" evidence="9">
    <location>
        <begin position="76"/>
        <end position="138"/>
    </location>
</feature>
<evidence type="ECO:0000256" key="3">
    <source>
        <dbReference type="ARBA" id="ARBA00022602"/>
    </source>
</evidence>
<keyword evidence="6" id="KW-0677">Repeat</keyword>
<dbReference type="SUPFAM" id="SSF48239">
    <property type="entry name" value="Terpenoid cyclases/Protein prenyltransferases"/>
    <property type="match status" value="1"/>
</dbReference>
<comment type="similarity">
    <text evidence="2">Belongs to the protein prenyltransferase subunit beta family.</text>
</comment>
<keyword evidence="3" id="KW-0637">Prenyltransferase</keyword>
<feature type="domain" description="Prenyltransferase alpha-alpha toroid" evidence="9">
    <location>
        <begin position="315"/>
        <end position="634"/>
    </location>
</feature>
<comment type="cofactor">
    <cofactor evidence="1">
        <name>Zn(2+)</name>
        <dbReference type="ChEBI" id="CHEBI:29105"/>
    </cofactor>
</comment>
<reference evidence="10 11" key="1">
    <citation type="submission" date="2019-01" db="EMBL/GenBank/DDBJ databases">
        <authorList>
            <person name="Ferrante I. M."/>
        </authorList>
    </citation>
    <scope>NUCLEOTIDE SEQUENCE [LARGE SCALE GENOMIC DNA]</scope>
    <source>
        <strain evidence="10 11">B856</strain>
    </source>
</reference>
<feature type="domain" description="Prenyltransferase alpha-alpha toroid" evidence="9">
    <location>
        <begin position="238"/>
        <end position="269"/>
    </location>
</feature>
<evidence type="ECO:0000256" key="5">
    <source>
        <dbReference type="ARBA" id="ARBA00022723"/>
    </source>
</evidence>
<dbReference type="InterPro" id="IPR008930">
    <property type="entry name" value="Terpenoid_cyclase/PrenylTrfase"/>
</dbReference>
<feature type="region of interest" description="Disordered" evidence="8">
    <location>
        <begin position="273"/>
        <end position="300"/>
    </location>
</feature>
<accession>A0A448ZAG5</accession>
<evidence type="ECO:0000256" key="4">
    <source>
        <dbReference type="ARBA" id="ARBA00022679"/>
    </source>
</evidence>
<evidence type="ECO:0000313" key="11">
    <source>
        <dbReference type="Proteomes" id="UP000291116"/>
    </source>
</evidence>
<keyword evidence="11" id="KW-1185">Reference proteome</keyword>
<name>A0A448ZAG5_9STRA</name>
<evidence type="ECO:0000256" key="2">
    <source>
        <dbReference type="ARBA" id="ARBA00010497"/>
    </source>
</evidence>
<dbReference type="GO" id="GO:0004660">
    <property type="term" value="F:protein farnesyltransferase activity"/>
    <property type="evidence" value="ECO:0007669"/>
    <property type="project" value="TreeGrafter"/>
</dbReference>
<dbReference type="Pfam" id="PF00432">
    <property type="entry name" value="Prenyltrans"/>
    <property type="match status" value="3"/>
</dbReference>
<keyword evidence="7" id="KW-0862">Zinc</keyword>
<evidence type="ECO:0000256" key="6">
    <source>
        <dbReference type="ARBA" id="ARBA00022737"/>
    </source>
</evidence>
<protein>
    <recommendedName>
        <fullName evidence="9">Prenyltransferase alpha-alpha toroid domain-containing protein</fullName>
    </recommendedName>
</protein>
<keyword evidence="4" id="KW-0808">Transferase</keyword>
<feature type="region of interest" description="Disordered" evidence="8">
    <location>
        <begin position="587"/>
        <end position="620"/>
    </location>
</feature>
<dbReference type="AlphaFoldDB" id="A0A448ZAG5"/>
<sequence length="649" mass="70911">MSHNINININNKPPPFCLFDTETTILQKRTETECKPYFVDLSALPDGDRRHLEEAGLLGTPGGGDPGRGGRRLVRLLREKHRAYLEGVWRKPLGPGFVSLDSSRPWMLYWCLQGYDLLSGEPGGSGSGSDEKANKKWITNSDGASMVSTLEDCWQGYHTAHSEIPIIVDRGDATGSDRDANTSTSSNTSTNTDASSGGADPLYFAPHEDDEHRQVGNSENESEENENKNEDEKQNEALYYCGGFGGGPGQMAHAATTYAAILALCILATSREEDDADGPSADHDGDGNDNDDDSRDSYEQLHYSKRAERILREIRVPLYRWMASLQVPETGGYRMQHDGEVDVRATYTIACCSRLLGLLPPQGSTSASTSTNALCRPLVIDYVRSCQTYEGGMGGEPFSEAHGGYTLCAVAALQLLGALGDFEPEARGEKTDPRPRHAFDVSSLLGWLSRRQKTYEGGFSGRSNKLVDGCYSYWQGGAIAIASSRSGVLGGEGGTTSGSKASEDPWLERYYREQHRSGGGSGSNTGGRAEPLPFPLLYNVFLLERYILLCAQEITGGLRDKPSKPRDFYHTCYNLCGLSIAQHCGNHHEPGEGAGTAELGEEDTPPDPQKEDFFDPGFGDEHQTLVEATHPCYNIRIDRVAAILDMEWE</sequence>
<dbReference type="GO" id="GO:0046872">
    <property type="term" value="F:metal ion binding"/>
    <property type="evidence" value="ECO:0007669"/>
    <property type="project" value="UniProtKB-KW"/>
</dbReference>
<dbReference type="InterPro" id="IPR001330">
    <property type="entry name" value="Prenyltrans"/>
</dbReference>
<dbReference type="GO" id="GO:0005965">
    <property type="term" value="C:protein farnesyltransferase complex"/>
    <property type="evidence" value="ECO:0007669"/>
    <property type="project" value="TreeGrafter"/>
</dbReference>
<organism evidence="10 11">
    <name type="scientific">Pseudo-nitzschia multistriata</name>
    <dbReference type="NCBI Taxonomy" id="183589"/>
    <lineage>
        <taxon>Eukaryota</taxon>
        <taxon>Sar</taxon>
        <taxon>Stramenopiles</taxon>
        <taxon>Ochrophyta</taxon>
        <taxon>Bacillariophyta</taxon>
        <taxon>Bacillariophyceae</taxon>
        <taxon>Bacillariophycidae</taxon>
        <taxon>Bacillariales</taxon>
        <taxon>Bacillariaceae</taxon>
        <taxon>Pseudo-nitzschia</taxon>
    </lineage>
</organism>
<evidence type="ECO:0000256" key="1">
    <source>
        <dbReference type="ARBA" id="ARBA00001947"/>
    </source>
</evidence>
<feature type="compositionally biased region" description="Low complexity" evidence="8">
    <location>
        <begin position="181"/>
        <end position="196"/>
    </location>
</feature>
<dbReference type="PANTHER" id="PTHR11774">
    <property type="entry name" value="GERANYLGERANYL TRANSFERASE TYPE BETA SUBUNIT"/>
    <property type="match status" value="1"/>
</dbReference>
<dbReference type="EMBL" id="CAACVS010000197">
    <property type="protein sequence ID" value="VEU38988.1"/>
    <property type="molecule type" value="Genomic_DNA"/>
</dbReference>
<evidence type="ECO:0000259" key="9">
    <source>
        <dbReference type="Pfam" id="PF00432"/>
    </source>
</evidence>
<feature type="compositionally biased region" description="Basic and acidic residues" evidence="8">
    <location>
        <begin position="170"/>
        <end position="180"/>
    </location>
</feature>
<dbReference type="OrthoDB" id="10261146at2759"/>
<feature type="region of interest" description="Disordered" evidence="8">
    <location>
        <begin position="170"/>
        <end position="232"/>
    </location>
</feature>
<dbReference type="Proteomes" id="UP000291116">
    <property type="component" value="Unassembled WGS sequence"/>
</dbReference>
<evidence type="ECO:0000256" key="8">
    <source>
        <dbReference type="SAM" id="MobiDB-lite"/>
    </source>
</evidence>
<dbReference type="PANTHER" id="PTHR11774:SF6">
    <property type="entry name" value="PROTEIN FARNESYLTRANSFERASE SUBUNIT BETA"/>
    <property type="match status" value="1"/>
</dbReference>
<feature type="compositionally biased region" description="Basic and acidic residues" evidence="8">
    <location>
        <begin position="608"/>
        <end position="620"/>
    </location>
</feature>
<proteinExistence type="inferred from homology"/>
<evidence type="ECO:0000256" key="7">
    <source>
        <dbReference type="ARBA" id="ARBA00022833"/>
    </source>
</evidence>
<keyword evidence="5" id="KW-0479">Metal-binding</keyword>